<feature type="binding site" evidence="4">
    <location>
        <position position="288"/>
    </location>
    <ligand>
        <name>S-adenosyl-L-methionine</name>
        <dbReference type="ChEBI" id="CHEBI:59789"/>
    </ligand>
</feature>
<gene>
    <name evidence="6" type="ORF">RZ517_00720</name>
</gene>
<dbReference type="InterPro" id="IPR010280">
    <property type="entry name" value="U5_MeTrfase_fam"/>
</dbReference>
<feature type="binding site" evidence="4">
    <location>
        <position position="268"/>
    </location>
    <ligand>
        <name>S-adenosyl-L-methionine</name>
        <dbReference type="ChEBI" id="CHEBI:59789"/>
    </ligand>
</feature>
<evidence type="ECO:0000256" key="3">
    <source>
        <dbReference type="ARBA" id="ARBA00022691"/>
    </source>
</evidence>
<name>A0ABZ2HN65_9RHOB</name>
<dbReference type="Proteomes" id="UP001364156">
    <property type="component" value="Chromosome"/>
</dbReference>
<dbReference type="InterPro" id="IPR029063">
    <property type="entry name" value="SAM-dependent_MTases_sf"/>
</dbReference>
<comment type="similarity">
    <text evidence="4">Belongs to the class I-like SAM-binding methyltransferase superfamily. RNA M5U methyltransferase family.</text>
</comment>
<evidence type="ECO:0000256" key="5">
    <source>
        <dbReference type="PROSITE-ProRule" id="PRU10015"/>
    </source>
</evidence>
<feature type="binding site" evidence="4">
    <location>
        <position position="241"/>
    </location>
    <ligand>
        <name>S-adenosyl-L-methionine</name>
        <dbReference type="ChEBI" id="CHEBI:59789"/>
    </ligand>
</feature>
<evidence type="ECO:0000313" key="7">
    <source>
        <dbReference type="Proteomes" id="UP001364156"/>
    </source>
</evidence>
<keyword evidence="2 4" id="KW-0808">Transferase</keyword>
<dbReference type="GO" id="GO:0008168">
    <property type="term" value="F:methyltransferase activity"/>
    <property type="evidence" value="ECO:0007669"/>
    <property type="project" value="UniProtKB-KW"/>
</dbReference>
<feature type="binding site" evidence="4">
    <location>
        <position position="336"/>
    </location>
    <ligand>
        <name>S-adenosyl-L-methionine</name>
        <dbReference type="ChEBI" id="CHEBI:59789"/>
    </ligand>
</feature>
<dbReference type="PROSITE" id="PS51687">
    <property type="entry name" value="SAM_MT_RNA_M5U"/>
    <property type="match status" value="1"/>
</dbReference>
<evidence type="ECO:0000256" key="2">
    <source>
        <dbReference type="ARBA" id="ARBA00022679"/>
    </source>
</evidence>
<dbReference type="CDD" id="cd02440">
    <property type="entry name" value="AdoMet_MTases"/>
    <property type="match status" value="1"/>
</dbReference>
<dbReference type="SUPFAM" id="SSF53335">
    <property type="entry name" value="S-adenosyl-L-methionine-dependent methyltransferases"/>
    <property type="match status" value="1"/>
</dbReference>
<reference evidence="6 7" key="1">
    <citation type="submission" date="2023-10" db="EMBL/GenBank/DDBJ databases">
        <title>Roseovarius strain S88 nov., isolated from a marine algae.</title>
        <authorList>
            <person name="Lee M.W."/>
            <person name="Lee J.K."/>
            <person name="Kim J.M."/>
            <person name="Choi D.G."/>
            <person name="Baek J.H."/>
            <person name="Bayburt H."/>
            <person name="Jung J.J."/>
            <person name="Han D.M."/>
            <person name="Jeon C.O."/>
        </authorList>
    </citation>
    <scope>NUCLEOTIDE SEQUENCE [LARGE SCALE GENOMIC DNA]</scope>
    <source>
        <strain evidence="6 7">S88</strain>
    </source>
</reference>
<dbReference type="EMBL" id="CP146069">
    <property type="protein sequence ID" value="WWR46740.1"/>
    <property type="molecule type" value="Genomic_DNA"/>
</dbReference>
<dbReference type="InterPro" id="IPR030390">
    <property type="entry name" value="MeTrfase_TrmA_AS"/>
</dbReference>
<dbReference type="PANTHER" id="PTHR11061">
    <property type="entry name" value="RNA M5U METHYLTRANSFERASE"/>
    <property type="match status" value="1"/>
</dbReference>
<organism evidence="6 7">
    <name type="scientific">Roseovarius phycicola</name>
    <dbReference type="NCBI Taxonomy" id="3080976"/>
    <lineage>
        <taxon>Bacteria</taxon>
        <taxon>Pseudomonadati</taxon>
        <taxon>Pseudomonadota</taxon>
        <taxon>Alphaproteobacteria</taxon>
        <taxon>Rhodobacterales</taxon>
        <taxon>Roseobacteraceae</taxon>
        <taxon>Roseovarius</taxon>
    </lineage>
</organism>
<proteinExistence type="inferred from homology"/>
<dbReference type="Gene3D" id="2.40.50.1070">
    <property type="match status" value="1"/>
</dbReference>
<dbReference type="GO" id="GO:0032259">
    <property type="term" value="P:methylation"/>
    <property type="evidence" value="ECO:0007669"/>
    <property type="project" value="UniProtKB-KW"/>
</dbReference>
<evidence type="ECO:0000256" key="4">
    <source>
        <dbReference type="PROSITE-ProRule" id="PRU01024"/>
    </source>
</evidence>
<keyword evidence="7" id="KW-1185">Reference proteome</keyword>
<dbReference type="PROSITE" id="PS01230">
    <property type="entry name" value="TRMA_1"/>
    <property type="match status" value="1"/>
</dbReference>
<evidence type="ECO:0000256" key="1">
    <source>
        <dbReference type="ARBA" id="ARBA00022603"/>
    </source>
</evidence>
<protein>
    <submittedName>
        <fullName evidence="6">Class I SAM-dependent RNA methyltransferase</fullName>
    </submittedName>
</protein>
<evidence type="ECO:0000313" key="6">
    <source>
        <dbReference type="EMBL" id="WWR46740.1"/>
    </source>
</evidence>
<feature type="active site" evidence="5">
    <location>
        <position position="362"/>
    </location>
</feature>
<feature type="active site" description="Nucleophile" evidence="4">
    <location>
        <position position="362"/>
    </location>
</feature>
<dbReference type="Gene3D" id="3.40.50.150">
    <property type="entry name" value="Vaccinia Virus protein VP39"/>
    <property type="match status" value="1"/>
</dbReference>
<keyword evidence="1 4" id="KW-0489">Methyltransferase</keyword>
<sequence>MKTHEIIRLGLHCDGIAEGPLYALRSLPGEIVEGVLEGNKLTNVKIVRPSSDRVAPLCPHYTACGGCQIQHASDAFVAQWKSDLIKTALSAQGIETDIRPIATSPGASRRRATFSARRTKKGAMAGFHRQASDVIVEIPKCQLLMPELMSALASAEDLARIAASRKGELSIAVTHSGAGPDMSVTGGKPLDGPLRKALSDLAGKHDIARLCYEDDVIVTRRLPSQLFDDIVVYPPPNAFLQATKDAEKRLQLEVQALVGDATHIVDLFAGCGTFSLPLAKKGRVLAFEGDSDMANCLEQAWRMTKGLKEVTTQTRDLFRNPLMSDEFSKAEAVVIDPPRAGAVAQTRELALSGVPTIAYVSCNPTSFARDAKCLLDAGYHLDWVLPIDQFRWSAHVELVAAFRL</sequence>
<dbReference type="RefSeq" id="WP_338549586.1">
    <property type="nucleotide sequence ID" value="NZ_CP146069.1"/>
</dbReference>
<dbReference type="PANTHER" id="PTHR11061:SF49">
    <property type="entry name" value="23S RRNA (URACIL(1939)-C(5))-METHYLTRANSFERASE RLMD"/>
    <property type="match status" value="1"/>
</dbReference>
<accession>A0ABZ2HN65</accession>
<keyword evidence="3 4" id="KW-0949">S-adenosyl-L-methionine</keyword>
<dbReference type="Pfam" id="PF05958">
    <property type="entry name" value="tRNA_U5-meth_tr"/>
    <property type="match status" value="1"/>
</dbReference>